<accession>A0AAD5T656</accession>
<feature type="region of interest" description="Disordered" evidence="1">
    <location>
        <begin position="1"/>
        <end position="128"/>
    </location>
</feature>
<keyword evidence="3" id="KW-1185">Reference proteome</keyword>
<dbReference type="EMBL" id="JADGJH010000284">
    <property type="protein sequence ID" value="KAJ3131669.1"/>
    <property type="molecule type" value="Genomic_DNA"/>
</dbReference>
<feature type="compositionally biased region" description="Polar residues" evidence="1">
    <location>
        <begin position="1"/>
        <end position="11"/>
    </location>
</feature>
<evidence type="ECO:0000313" key="2">
    <source>
        <dbReference type="EMBL" id="KAJ3131669.1"/>
    </source>
</evidence>
<feature type="compositionally biased region" description="Low complexity" evidence="1">
    <location>
        <begin position="59"/>
        <end position="70"/>
    </location>
</feature>
<feature type="compositionally biased region" description="Basic and acidic residues" evidence="1">
    <location>
        <begin position="15"/>
        <end position="27"/>
    </location>
</feature>
<evidence type="ECO:0000313" key="3">
    <source>
        <dbReference type="Proteomes" id="UP001211907"/>
    </source>
</evidence>
<dbReference type="Proteomes" id="UP001211907">
    <property type="component" value="Unassembled WGS sequence"/>
</dbReference>
<sequence length="409" mass="43151">MEVSSKNNESIVSERVQEQHPTREDYNVPRIPLSMASLPLKQGKSPAPARKEYGYALTSSSGSNSRSSSADSKRSGSKLLGRAGSSSKLLSSKKDENSGGTATQIPSRGALQQPEAQLQTQTQAQEVPLRNNTTMQERLQAFQRLQSVLMAANQLAASEAAFSKQQAARTETHTAFDAALAKLFLPSALESCDGASAACDPGANGTRDVMSERDHDATATARDRLRAVAAAVASLSVSENTLNDSAARSREDAHTAFDRCLTNSLLSKDGASLPLLPVLDSATYSSNLTFAEAFKGANNLISNNESEKTIATASVDREDAFRRLETVMKAVNRLSSVEAALKGHVGGNDPDVRLRVEAHCEFGRVVESLLVPGGRVLQNDAPGGCSGKNILGASFGDVCAAAAAANIKN</sequence>
<feature type="compositionally biased region" description="Low complexity" evidence="1">
    <location>
        <begin position="77"/>
        <end position="90"/>
    </location>
</feature>
<name>A0AAD5T656_9FUNG</name>
<organism evidence="2 3">
    <name type="scientific">Physocladia obscura</name>
    <dbReference type="NCBI Taxonomy" id="109957"/>
    <lineage>
        <taxon>Eukaryota</taxon>
        <taxon>Fungi</taxon>
        <taxon>Fungi incertae sedis</taxon>
        <taxon>Chytridiomycota</taxon>
        <taxon>Chytridiomycota incertae sedis</taxon>
        <taxon>Chytridiomycetes</taxon>
        <taxon>Chytridiales</taxon>
        <taxon>Chytriomycetaceae</taxon>
        <taxon>Physocladia</taxon>
    </lineage>
</organism>
<proteinExistence type="predicted"/>
<gene>
    <name evidence="2" type="ORF">HK100_006111</name>
</gene>
<reference evidence="2" key="1">
    <citation type="submission" date="2020-05" db="EMBL/GenBank/DDBJ databases">
        <title>Phylogenomic resolution of chytrid fungi.</title>
        <authorList>
            <person name="Stajich J.E."/>
            <person name="Amses K."/>
            <person name="Simmons R."/>
            <person name="Seto K."/>
            <person name="Myers J."/>
            <person name="Bonds A."/>
            <person name="Quandt C.A."/>
            <person name="Barry K."/>
            <person name="Liu P."/>
            <person name="Grigoriev I."/>
            <person name="Longcore J.E."/>
            <person name="James T.Y."/>
        </authorList>
    </citation>
    <scope>NUCLEOTIDE SEQUENCE</scope>
    <source>
        <strain evidence="2">JEL0513</strain>
    </source>
</reference>
<comment type="caution">
    <text evidence="2">The sequence shown here is derived from an EMBL/GenBank/DDBJ whole genome shotgun (WGS) entry which is preliminary data.</text>
</comment>
<protein>
    <submittedName>
        <fullName evidence="2">Uncharacterized protein</fullName>
    </submittedName>
</protein>
<feature type="compositionally biased region" description="Low complexity" evidence="1">
    <location>
        <begin position="111"/>
        <end position="126"/>
    </location>
</feature>
<evidence type="ECO:0000256" key="1">
    <source>
        <dbReference type="SAM" id="MobiDB-lite"/>
    </source>
</evidence>
<dbReference type="AlphaFoldDB" id="A0AAD5T656"/>